<sequence length="271" mass="28903">MVSATREPATVLAARDLVFGYEPDVPVLRGVSVQLTAGELLVVLGPNGAGKSTLLRCLAGLARPWSGSVQLAGDPLAELAPRERARRMAVVPQGLQRVPQVTVDDFVTAGRYAHLPPFARRTQADRAAVRRAIEQVDLAGRERASLTALSGGQLQRALVARALAQEPDVLLVDEPTNSLDLSHQLDVFELIAGLTCTGHGVLVVTHDLNLASQFGTRLLLMNDGAASAEGAPSEVLRPEVLVPVYGKRLQFGQLPAPHGEGTRPWVLPWGH</sequence>
<evidence type="ECO:0000259" key="4">
    <source>
        <dbReference type="PROSITE" id="PS50893"/>
    </source>
</evidence>
<dbReference type="InterPro" id="IPR003593">
    <property type="entry name" value="AAA+_ATPase"/>
</dbReference>
<dbReference type="GO" id="GO:0005524">
    <property type="term" value="F:ATP binding"/>
    <property type="evidence" value="ECO:0007669"/>
    <property type="project" value="UniProtKB-KW"/>
</dbReference>
<feature type="domain" description="ABC transporter" evidence="4">
    <location>
        <begin position="12"/>
        <end position="248"/>
    </location>
</feature>
<evidence type="ECO:0000256" key="3">
    <source>
        <dbReference type="ARBA" id="ARBA00022840"/>
    </source>
</evidence>
<dbReference type="EMBL" id="CP036287">
    <property type="protein sequence ID" value="QDU68464.1"/>
    <property type="molecule type" value="Genomic_DNA"/>
</dbReference>
<dbReference type="GO" id="GO:0016887">
    <property type="term" value="F:ATP hydrolysis activity"/>
    <property type="evidence" value="ECO:0007669"/>
    <property type="project" value="InterPro"/>
</dbReference>
<dbReference type="PROSITE" id="PS00211">
    <property type="entry name" value="ABC_TRANSPORTER_1"/>
    <property type="match status" value="1"/>
</dbReference>
<evidence type="ECO:0000256" key="1">
    <source>
        <dbReference type="ARBA" id="ARBA00022448"/>
    </source>
</evidence>
<dbReference type="InterPro" id="IPR017871">
    <property type="entry name" value="ABC_transporter-like_CS"/>
</dbReference>
<dbReference type="Gene3D" id="3.40.50.300">
    <property type="entry name" value="P-loop containing nucleotide triphosphate hydrolases"/>
    <property type="match status" value="1"/>
</dbReference>
<gene>
    <name evidence="5" type="primary">yusV</name>
    <name evidence="5" type="ORF">Pla133_35610</name>
</gene>
<evidence type="ECO:0000313" key="6">
    <source>
        <dbReference type="Proteomes" id="UP000316921"/>
    </source>
</evidence>
<name>A0A518BNB0_9BACT</name>
<dbReference type="AlphaFoldDB" id="A0A518BNB0"/>
<dbReference type="SMART" id="SM00382">
    <property type="entry name" value="AAA"/>
    <property type="match status" value="1"/>
</dbReference>
<proteinExistence type="predicted"/>
<dbReference type="KEGG" id="pbap:Pla133_35610"/>
<protein>
    <submittedName>
        <fullName evidence="5">Putative siderophore transport system ATP-binding protein YusV</fullName>
    </submittedName>
</protein>
<organism evidence="5 6">
    <name type="scientific">Engelhardtia mirabilis</name>
    <dbReference type="NCBI Taxonomy" id="2528011"/>
    <lineage>
        <taxon>Bacteria</taxon>
        <taxon>Pseudomonadati</taxon>
        <taxon>Planctomycetota</taxon>
        <taxon>Planctomycetia</taxon>
        <taxon>Planctomycetia incertae sedis</taxon>
        <taxon>Engelhardtia</taxon>
    </lineage>
</organism>
<dbReference type="PANTHER" id="PTHR42794:SF2">
    <property type="entry name" value="ABC TRANSPORTER ATP-BINDING PROTEIN"/>
    <property type="match status" value="1"/>
</dbReference>
<dbReference type="PROSITE" id="PS50893">
    <property type="entry name" value="ABC_TRANSPORTER_2"/>
    <property type="match status" value="1"/>
</dbReference>
<dbReference type="InterPro" id="IPR003439">
    <property type="entry name" value="ABC_transporter-like_ATP-bd"/>
</dbReference>
<dbReference type="SUPFAM" id="SSF52540">
    <property type="entry name" value="P-loop containing nucleoside triphosphate hydrolases"/>
    <property type="match status" value="1"/>
</dbReference>
<keyword evidence="3 5" id="KW-0067">ATP-binding</keyword>
<dbReference type="PANTHER" id="PTHR42794">
    <property type="entry name" value="HEMIN IMPORT ATP-BINDING PROTEIN HMUV"/>
    <property type="match status" value="1"/>
</dbReference>
<keyword evidence="1" id="KW-0813">Transport</keyword>
<evidence type="ECO:0000256" key="2">
    <source>
        <dbReference type="ARBA" id="ARBA00022741"/>
    </source>
</evidence>
<reference evidence="5 6" key="1">
    <citation type="submission" date="2019-02" db="EMBL/GenBank/DDBJ databases">
        <title>Deep-cultivation of Planctomycetes and their phenomic and genomic characterization uncovers novel biology.</title>
        <authorList>
            <person name="Wiegand S."/>
            <person name="Jogler M."/>
            <person name="Boedeker C."/>
            <person name="Pinto D."/>
            <person name="Vollmers J."/>
            <person name="Rivas-Marin E."/>
            <person name="Kohn T."/>
            <person name="Peeters S.H."/>
            <person name="Heuer A."/>
            <person name="Rast P."/>
            <person name="Oberbeckmann S."/>
            <person name="Bunk B."/>
            <person name="Jeske O."/>
            <person name="Meyerdierks A."/>
            <person name="Storesund J.E."/>
            <person name="Kallscheuer N."/>
            <person name="Luecker S."/>
            <person name="Lage O.M."/>
            <person name="Pohl T."/>
            <person name="Merkel B.J."/>
            <person name="Hornburger P."/>
            <person name="Mueller R.-W."/>
            <person name="Bruemmer F."/>
            <person name="Labrenz M."/>
            <person name="Spormann A.M."/>
            <person name="Op den Camp H."/>
            <person name="Overmann J."/>
            <person name="Amann R."/>
            <person name="Jetten M.S.M."/>
            <person name="Mascher T."/>
            <person name="Medema M.H."/>
            <person name="Devos D.P."/>
            <person name="Kaster A.-K."/>
            <person name="Ovreas L."/>
            <person name="Rohde M."/>
            <person name="Galperin M.Y."/>
            <person name="Jogler C."/>
        </authorList>
    </citation>
    <scope>NUCLEOTIDE SEQUENCE [LARGE SCALE GENOMIC DNA]</scope>
    <source>
        <strain evidence="5 6">Pla133</strain>
    </source>
</reference>
<accession>A0A518BNB0</accession>
<dbReference type="CDD" id="cd03214">
    <property type="entry name" value="ABC_Iron-Siderophores_B12_Hemin"/>
    <property type="match status" value="1"/>
</dbReference>
<evidence type="ECO:0000313" key="5">
    <source>
        <dbReference type="EMBL" id="QDU68464.1"/>
    </source>
</evidence>
<dbReference type="Pfam" id="PF00005">
    <property type="entry name" value="ABC_tran"/>
    <property type="match status" value="1"/>
</dbReference>
<keyword evidence="2" id="KW-0547">Nucleotide-binding</keyword>
<dbReference type="Proteomes" id="UP000316921">
    <property type="component" value="Chromosome"/>
</dbReference>
<dbReference type="InterPro" id="IPR027417">
    <property type="entry name" value="P-loop_NTPase"/>
</dbReference>
<keyword evidence="6" id="KW-1185">Reference proteome</keyword>
<dbReference type="FunFam" id="3.40.50.300:FF:000134">
    <property type="entry name" value="Iron-enterobactin ABC transporter ATP-binding protein"/>
    <property type="match status" value="1"/>
</dbReference>